<dbReference type="AlphaFoldDB" id="D0C953"/>
<feature type="domain" description="Terminase large subunit gp17-like C-terminal" evidence="2">
    <location>
        <begin position="262"/>
        <end position="411"/>
    </location>
</feature>
<proteinExistence type="predicted"/>
<sequence>MRVKKMPNINPTLNVPQANFLQMEKKFRAFVAGFGSGKTWVGCSSLCNKAWEFPKVPLGYFAPTYPQIRDIFFPTIEEVAFDWGLKTKVYETNKEVDIYYGRQYRTTIICRSMEKPATIVGFKIGHALIDELDVMAKVKAQQAWRKIIARMRYKQAGLLNGIDVATTPEGFKFTYEQFVKEANKSEAKRKLYGMIQASTYDNEANLPDDYISSLYESYPPQLISAYLRGQFVNLTSGAVYPDFDRVLNHTDEEIKKGEPLLIGMDFNVLKMAAVVYVIREGKPRALDELVGVRDTPTMCQLINERFPDHDITVIPDASGQATSSKNFSESDHAILKKNGFKVEVNGVNPGIKDRITAVNAQILNAEGERHLKVNTNKCPNFTATLEQQVYDDFGMPDKSAGLDHVGDAGGYPIAKRFPVIIQKIFKRRAIAGFSR</sequence>
<accession>D0C953</accession>
<gene>
    <name evidence="3" type="ORF">HMPREF0010_01611</name>
</gene>
<dbReference type="InterPro" id="IPR035421">
    <property type="entry name" value="Terminase_6C"/>
</dbReference>
<dbReference type="Gene3D" id="3.40.50.300">
    <property type="entry name" value="P-loop containing nucleotide triphosphate hydrolases"/>
    <property type="match status" value="1"/>
</dbReference>
<name>D0C953_ACIB2</name>
<evidence type="ECO:0000256" key="1">
    <source>
        <dbReference type="ARBA" id="ARBA00022612"/>
    </source>
</evidence>
<dbReference type="InterPro" id="IPR027417">
    <property type="entry name" value="P-loop_NTPase"/>
</dbReference>
<reference evidence="4" key="1">
    <citation type="journal article" date="2012" name="PLoS ONE">
        <title>The success of Acinetobacter species; genetic, metabolic and virulence attributes.</title>
        <authorList>
            <person name="Peleg A.Y."/>
            <person name="de Breij A."/>
            <person name="Adams M.D."/>
            <person name="Cerqueira G.M."/>
            <person name="Mocali S."/>
            <person name="Galardini M."/>
            <person name="Nibbering P.H."/>
            <person name="Earl A.M."/>
            <person name="Ward D.V."/>
            <person name="Paterson D.L."/>
            <person name="Seifert H."/>
            <person name="Dijkshoorn L."/>
        </authorList>
    </citation>
    <scope>NUCLEOTIDE SEQUENCE [LARGE SCALE GENOMIC DNA]</scope>
    <source>
        <strain evidence="4">ATCC 19606 / DSM 30007 / JCM 6841 / CCUG 19606 / CIP 70.34 / NBRC 109757 / NCIMB 12457 / NCTC 12156 / 81</strain>
    </source>
</reference>
<keyword evidence="1" id="KW-1188">Viral release from host cell</keyword>
<dbReference type="Pfam" id="PF17289">
    <property type="entry name" value="Terminase_6C"/>
    <property type="match status" value="1"/>
</dbReference>
<dbReference type="BioCyc" id="ABAU575584-HMP:GM69-1627-MONOMER"/>
<evidence type="ECO:0000259" key="2">
    <source>
        <dbReference type="Pfam" id="PF17289"/>
    </source>
</evidence>
<dbReference type="EMBL" id="GG704573">
    <property type="protein sequence ID" value="EEX04217.1"/>
    <property type="molecule type" value="Genomic_DNA"/>
</dbReference>
<organism evidence="3 4">
    <name type="scientific">Acinetobacter baumannii (strain ATCC 19606 / DSM 30007 / JCM 6841 / CCUG 19606 / CIP 70.34 / NBRC 109757 / NCIMB 12457 / NCTC 12156 / 81)</name>
    <dbReference type="NCBI Taxonomy" id="575584"/>
    <lineage>
        <taxon>Bacteria</taxon>
        <taxon>Pseudomonadati</taxon>
        <taxon>Pseudomonadota</taxon>
        <taxon>Gammaproteobacteria</taxon>
        <taxon>Moraxellales</taxon>
        <taxon>Moraxellaceae</taxon>
        <taxon>Acinetobacter</taxon>
        <taxon>Acinetobacter calcoaceticus/baumannii complex</taxon>
    </lineage>
</organism>
<evidence type="ECO:0000313" key="3">
    <source>
        <dbReference type="EMBL" id="EEX04217.1"/>
    </source>
</evidence>
<dbReference type="Proteomes" id="UP000005740">
    <property type="component" value="Unassembled WGS sequence"/>
</dbReference>
<protein>
    <submittedName>
        <fullName evidence="3">Putative phage terminase, large subunit, PBSX family</fullName>
    </submittedName>
</protein>
<dbReference type="Gene3D" id="3.30.420.280">
    <property type="match status" value="1"/>
</dbReference>
<evidence type="ECO:0000313" key="4">
    <source>
        <dbReference type="Proteomes" id="UP000005740"/>
    </source>
</evidence>
<dbReference type="Pfam" id="PF03237">
    <property type="entry name" value="Terminase_6N"/>
    <property type="match status" value="1"/>
</dbReference>